<dbReference type="InterPro" id="IPR050441">
    <property type="entry name" value="RBM"/>
</dbReference>
<gene>
    <name evidence="4" type="ORF">ZOSMA_5G01080</name>
</gene>
<dbReference type="InterPro" id="IPR012677">
    <property type="entry name" value="Nucleotide-bd_a/b_plait_sf"/>
</dbReference>
<dbReference type="Pfam" id="PF00076">
    <property type="entry name" value="RRM_1"/>
    <property type="match status" value="1"/>
</dbReference>
<dbReference type="SUPFAM" id="SSF54928">
    <property type="entry name" value="RNA-binding domain, RBD"/>
    <property type="match status" value="1"/>
</dbReference>
<dbReference type="SMART" id="SM00360">
    <property type="entry name" value="RRM"/>
    <property type="match status" value="1"/>
</dbReference>
<dbReference type="PROSITE" id="PS50102">
    <property type="entry name" value="RRM"/>
    <property type="match status" value="1"/>
</dbReference>
<evidence type="ECO:0000313" key="5">
    <source>
        <dbReference type="Proteomes" id="UP000036987"/>
    </source>
</evidence>
<dbReference type="EMBL" id="LFYR01001623">
    <property type="protein sequence ID" value="KMZ60243.1"/>
    <property type="molecule type" value="Genomic_DNA"/>
</dbReference>
<evidence type="ECO:0000256" key="2">
    <source>
        <dbReference type="SAM" id="MobiDB-lite"/>
    </source>
</evidence>
<dbReference type="GO" id="GO:0016607">
    <property type="term" value="C:nuclear speck"/>
    <property type="evidence" value="ECO:0000318"/>
    <property type="project" value="GO_Central"/>
</dbReference>
<evidence type="ECO:0000256" key="1">
    <source>
        <dbReference type="PROSITE-ProRule" id="PRU00176"/>
    </source>
</evidence>
<accession>A0A0K9NUE1</accession>
<dbReference type="OMA" id="VAHECSC"/>
<feature type="compositionally biased region" description="Basic and acidic residues" evidence="2">
    <location>
        <begin position="188"/>
        <end position="201"/>
    </location>
</feature>
<dbReference type="GO" id="GO:0000381">
    <property type="term" value="P:regulation of alternative mRNA splicing, via spliceosome"/>
    <property type="evidence" value="ECO:0000318"/>
    <property type="project" value="GO_Central"/>
</dbReference>
<feature type="compositionally biased region" description="Low complexity" evidence="2">
    <location>
        <begin position="1"/>
        <end position="13"/>
    </location>
</feature>
<feature type="domain" description="RRM" evidence="3">
    <location>
        <begin position="59"/>
        <end position="137"/>
    </location>
</feature>
<dbReference type="InterPro" id="IPR035979">
    <property type="entry name" value="RBD_domain_sf"/>
</dbReference>
<feature type="compositionally biased region" description="Polar residues" evidence="2">
    <location>
        <begin position="220"/>
        <end position="234"/>
    </location>
</feature>
<dbReference type="STRING" id="29655.A0A0K9NUE1"/>
<evidence type="ECO:0000259" key="3">
    <source>
        <dbReference type="PROSITE" id="PS50102"/>
    </source>
</evidence>
<dbReference type="OrthoDB" id="439808at2759"/>
<sequence length="271" mass="30592">MGGRYRSISRSYSPPSPRRESRSPPRRRKRYDDPRDRYPGPSAVTGGRGFRDRRFDGRSGLLVRNISLDARAEDLRIPFERFGPVKDVYLPKNYYTGEPRGFGFVKFHDPDDAAEAKYQMDHQLVGGREITIVFAEENRKTPQEMRTTGRNSSGRHSGGGYRRRSPGRSPRHRQSYSRSPSPLRRNARGRERTSLDKDSLERSVSPRGSRRNKYNKSSRHSTSPRGNGKSTLDRSSPLLRAEHHSSKRSSSPAVAGSVPKGSENGGTHAVI</sequence>
<dbReference type="Proteomes" id="UP000036987">
    <property type="component" value="Unassembled WGS sequence"/>
</dbReference>
<dbReference type="InterPro" id="IPR000504">
    <property type="entry name" value="RRM_dom"/>
</dbReference>
<keyword evidence="1" id="KW-0694">RNA-binding</keyword>
<protein>
    <recommendedName>
        <fullName evidence="3">RRM domain-containing protein</fullName>
    </recommendedName>
</protein>
<reference evidence="5" key="1">
    <citation type="journal article" date="2016" name="Nature">
        <title>The genome of the seagrass Zostera marina reveals angiosperm adaptation to the sea.</title>
        <authorList>
            <person name="Olsen J.L."/>
            <person name="Rouze P."/>
            <person name="Verhelst B."/>
            <person name="Lin Y.-C."/>
            <person name="Bayer T."/>
            <person name="Collen J."/>
            <person name="Dattolo E."/>
            <person name="De Paoli E."/>
            <person name="Dittami S."/>
            <person name="Maumus F."/>
            <person name="Michel G."/>
            <person name="Kersting A."/>
            <person name="Lauritano C."/>
            <person name="Lohaus R."/>
            <person name="Toepel M."/>
            <person name="Tonon T."/>
            <person name="Vanneste K."/>
            <person name="Amirebrahimi M."/>
            <person name="Brakel J."/>
            <person name="Bostroem C."/>
            <person name="Chovatia M."/>
            <person name="Grimwood J."/>
            <person name="Jenkins J.W."/>
            <person name="Jueterbock A."/>
            <person name="Mraz A."/>
            <person name="Stam W.T."/>
            <person name="Tice H."/>
            <person name="Bornberg-Bauer E."/>
            <person name="Green P.J."/>
            <person name="Pearson G.A."/>
            <person name="Procaccini G."/>
            <person name="Duarte C.M."/>
            <person name="Schmutz J."/>
            <person name="Reusch T.B.H."/>
            <person name="Van de Peer Y."/>
        </authorList>
    </citation>
    <scope>NUCLEOTIDE SEQUENCE [LARGE SCALE GENOMIC DNA]</scope>
    <source>
        <strain evidence="5">cv. Finnish</strain>
    </source>
</reference>
<feature type="compositionally biased region" description="Low complexity" evidence="2">
    <location>
        <begin position="146"/>
        <end position="155"/>
    </location>
</feature>
<comment type="caution">
    <text evidence="4">The sequence shown here is derived from an EMBL/GenBank/DDBJ whole genome shotgun (WGS) entry which is preliminary data.</text>
</comment>
<dbReference type="AlphaFoldDB" id="A0A0K9NUE1"/>
<feature type="region of interest" description="Disordered" evidence="2">
    <location>
        <begin position="134"/>
        <end position="271"/>
    </location>
</feature>
<evidence type="ECO:0000313" key="4">
    <source>
        <dbReference type="EMBL" id="KMZ60243.1"/>
    </source>
</evidence>
<feature type="compositionally biased region" description="Basic residues" evidence="2">
    <location>
        <begin position="208"/>
        <end position="219"/>
    </location>
</feature>
<dbReference type="PANTHER" id="PTHR48034">
    <property type="entry name" value="TRANSFORMER-2 SEX-DETERMINING PROTEIN-RELATED"/>
    <property type="match status" value="1"/>
</dbReference>
<name>A0A0K9NUE1_ZOSMR</name>
<organism evidence="4 5">
    <name type="scientific">Zostera marina</name>
    <name type="common">Eelgrass</name>
    <dbReference type="NCBI Taxonomy" id="29655"/>
    <lineage>
        <taxon>Eukaryota</taxon>
        <taxon>Viridiplantae</taxon>
        <taxon>Streptophyta</taxon>
        <taxon>Embryophyta</taxon>
        <taxon>Tracheophyta</taxon>
        <taxon>Spermatophyta</taxon>
        <taxon>Magnoliopsida</taxon>
        <taxon>Liliopsida</taxon>
        <taxon>Zosteraceae</taxon>
        <taxon>Zostera</taxon>
    </lineage>
</organism>
<proteinExistence type="predicted"/>
<keyword evidence="5" id="KW-1185">Reference proteome</keyword>
<dbReference type="GO" id="GO:0003729">
    <property type="term" value="F:mRNA binding"/>
    <property type="evidence" value="ECO:0000318"/>
    <property type="project" value="GO_Central"/>
</dbReference>
<dbReference type="Gene3D" id="3.30.70.330">
    <property type="match status" value="1"/>
</dbReference>
<feature type="compositionally biased region" description="Basic residues" evidence="2">
    <location>
        <begin position="161"/>
        <end position="175"/>
    </location>
</feature>
<feature type="region of interest" description="Disordered" evidence="2">
    <location>
        <begin position="1"/>
        <end position="51"/>
    </location>
</feature>